<dbReference type="GO" id="GO:0005634">
    <property type="term" value="C:nucleus"/>
    <property type="evidence" value="ECO:0007669"/>
    <property type="project" value="UniProtKB-SubCell"/>
</dbReference>
<dbReference type="GO" id="GO:0006357">
    <property type="term" value="P:regulation of transcription by RNA polymerase II"/>
    <property type="evidence" value="ECO:0007669"/>
    <property type="project" value="TreeGrafter"/>
</dbReference>
<evidence type="ECO:0000313" key="11">
    <source>
        <dbReference type="EMBL" id="KAF6144648.1"/>
    </source>
</evidence>
<gene>
    <name evidence="11" type="ORF">GIB67_006140</name>
</gene>
<reference evidence="11 12" key="1">
    <citation type="journal article" date="2020" name="IScience">
        <title>Genome Sequencing of the Endangered Kingdonia uniflora (Circaeasteraceae, Ranunculales) Reveals Potential Mechanisms of Evolutionary Specialization.</title>
        <authorList>
            <person name="Sun Y."/>
            <person name="Deng T."/>
            <person name="Zhang A."/>
            <person name="Moore M.J."/>
            <person name="Landis J.B."/>
            <person name="Lin N."/>
            <person name="Zhang H."/>
            <person name="Zhang X."/>
            <person name="Huang J."/>
            <person name="Zhang X."/>
            <person name="Sun H."/>
            <person name="Wang H."/>
        </authorList>
    </citation>
    <scope>NUCLEOTIDE SEQUENCE [LARGE SCALE GENOMIC DNA]</scope>
    <source>
        <strain evidence="11">TB1705</strain>
        <tissue evidence="11">Leaf</tissue>
    </source>
</reference>
<dbReference type="FunFam" id="1.10.10.10:FF:000037">
    <property type="entry name" value="Heat stress transcription factor B-4"/>
    <property type="match status" value="1"/>
</dbReference>
<dbReference type="EMBL" id="JACGCM010002114">
    <property type="protein sequence ID" value="KAF6144648.1"/>
    <property type="molecule type" value="Genomic_DNA"/>
</dbReference>
<dbReference type="OrthoDB" id="60033at2759"/>
<dbReference type="PANTHER" id="PTHR10015:SF325">
    <property type="entry name" value="HEAT STRESS TRANSCRIPTION FACTOR A-8"/>
    <property type="match status" value="1"/>
</dbReference>
<keyword evidence="7" id="KW-0804">Transcription</keyword>
<dbReference type="AlphaFoldDB" id="A0A7J7LQ25"/>
<evidence type="ECO:0000259" key="10">
    <source>
        <dbReference type="SMART" id="SM00415"/>
    </source>
</evidence>
<keyword evidence="8" id="KW-0539">Nucleus</keyword>
<dbReference type="SMART" id="SM00415">
    <property type="entry name" value="HSF"/>
    <property type="match status" value="1"/>
</dbReference>
<organism evidence="11 12">
    <name type="scientific">Kingdonia uniflora</name>
    <dbReference type="NCBI Taxonomy" id="39325"/>
    <lineage>
        <taxon>Eukaryota</taxon>
        <taxon>Viridiplantae</taxon>
        <taxon>Streptophyta</taxon>
        <taxon>Embryophyta</taxon>
        <taxon>Tracheophyta</taxon>
        <taxon>Spermatophyta</taxon>
        <taxon>Magnoliopsida</taxon>
        <taxon>Ranunculales</taxon>
        <taxon>Circaeasteraceae</taxon>
        <taxon>Kingdonia</taxon>
    </lineage>
</organism>
<evidence type="ECO:0000313" key="12">
    <source>
        <dbReference type="Proteomes" id="UP000541444"/>
    </source>
</evidence>
<keyword evidence="4" id="KW-0805">Transcription regulation</keyword>
<evidence type="ECO:0000256" key="4">
    <source>
        <dbReference type="ARBA" id="ARBA00023015"/>
    </source>
</evidence>
<evidence type="ECO:0000256" key="3">
    <source>
        <dbReference type="ARBA" id="ARBA00022553"/>
    </source>
</evidence>
<accession>A0A7J7LQ25</accession>
<evidence type="ECO:0000256" key="5">
    <source>
        <dbReference type="ARBA" id="ARBA00023016"/>
    </source>
</evidence>
<keyword evidence="12" id="KW-1185">Reference proteome</keyword>
<comment type="subunit">
    <text evidence="2">Homotrimer.</text>
</comment>
<keyword evidence="6" id="KW-0238">DNA-binding</keyword>
<evidence type="ECO:0000256" key="1">
    <source>
        <dbReference type="ARBA" id="ARBA00004123"/>
    </source>
</evidence>
<comment type="subcellular location">
    <subcellularLocation>
        <location evidence="1">Nucleus</location>
    </subcellularLocation>
</comment>
<evidence type="ECO:0000256" key="6">
    <source>
        <dbReference type="ARBA" id="ARBA00023125"/>
    </source>
</evidence>
<dbReference type="SUPFAM" id="SSF46785">
    <property type="entry name" value="Winged helix' DNA-binding domain"/>
    <property type="match status" value="1"/>
</dbReference>
<dbReference type="GO" id="GO:0000978">
    <property type="term" value="F:RNA polymerase II cis-regulatory region sequence-specific DNA binding"/>
    <property type="evidence" value="ECO:0007669"/>
    <property type="project" value="TreeGrafter"/>
</dbReference>
<dbReference type="Gene3D" id="1.10.10.10">
    <property type="entry name" value="Winged helix-like DNA-binding domain superfamily/Winged helix DNA-binding domain"/>
    <property type="match status" value="1"/>
</dbReference>
<keyword evidence="3" id="KW-0597">Phosphoprotein</keyword>
<dbReference type="InterPro" id="IPR000232">
    <property type="entry name" value="HSF_DNA-bd"/>
</dbReference>
<sequence>MAEEPSASKDAAIPPFLSKCYDMVEDPETDKTVSWSSNGGRSFVIWDMMSFQKELLPNYFKHSNFSSFMRQLNIYGFRKSGPDRWEFTNDAFVKGQKHLLGNINRRKNNQSVGKQKQPQQNNNSVGAYMEVGRFGLRDEVEILKRDRTVLMQELLKLSQHQRSSDTKLRCLRERLQGMEINQQQMLSLLAMAVQSPEFLAQLLQQNECNWRITKTSKKRSLPAPDEPETSNNQIVRYSPTINETSSTIESQKLDTGSNGMDDFFMNIDFPSFGDGASIPIDESLFSEYDGTFFLPGSPENGMLEKLLLDSHLAGDTDDTDDTNDTEPKSPEMLENAMETCETLNLITEQMGHLASKTNNT</sequence>
<comment type="caution">
    <text evidence="11">The sequence shown here is derived from an EMBL/GenBank/DDBJ whole genome shotgun (WGS) entry which is preliminary data.</text>
</comment>
<dbReference type="InterPro" id="IPR036390">
    <property type="entry name" value="WH_DNA-bd_sf"/>
</dbReference>
<feature type="domain" description="HSF-type DNA-binding" evidence="10">
    <location>
        <begin position="12"/>
        <end position="106"/>
    </location>
</feature>
<dbReference type="PRINTS" id="PR00056">
    <property type="entry name" value="HSFDOMAIN"/>
</dbReference>
<evidence type="ECO:0000256" key="9">
    <source>
        <dbReference type="RuleBase" id="RU004020"/>
    </source>
</evidence>
<dbReference type="Proteomes" id="UP000541444">
    <property type="component" value="Unassembled WGS sequence"/>
</dbReference>
<dbReference type="Pfam" id="PF00447">
    <property type="entry name" value="HSF_DNA-bind"/>
    <property type="match status" value="1"/>
</dbReference>
<evidence type="ECO:0000256" key="7">
    <source>
        <dbReference type="ARBA" id="ARBA00023163"/>
    </source>
</evidence>
<keyword evidence="5" id="KW-0346">Stress response</keyword>
<dbReference type="GO" id="GO:0003700">
    <property type="term" value="F:DNA-binding transcription factor activity"/>
    <property type="evidence" value="ECO:0007669"/>
    <property type="project" value="InterPro"/>
</dbReference>
<dbReference type="PANTHER" id="PTHR10015">
    <property type="entry name" value="HEAT SHOCK TRANSCRIPTION FACTOR"/>
    <property type="match status" value="1"/>
</dbReference>
<protein>
    <recommendedName>
        <fullName evidence="10">HSF-type DNA-binding domain-containing protein</fullName>
    </recommendedName>
</protein>
<evidence type="ECO:0000256" key="2">
    <source>
        <dbReference type="ARBA" id="ARBA00011233"/>
    </source>
</evidence>
<proteinExistence type="inferred from homology"/>
<evidence type="ECO:0000256" key="8">
    <source>
        <dbReference type="ARBA" id="ARBA00023242"/>
    </source>
</evidence>
<comment type="similarity">
    <text evidence="9">Belongs to the HSF family.</text>
</comment>
<name>A0A7J7LQ25_9MAGN</name>
<dbReference type="InterPro" id="IPR036388">
    <property type="entry name" value="WH-like_DNA-bd_sf"/>
</dbReference>
<dbReference type="GO" id="GO:0034605">
    <property type="term" value="P:cellular response to heat"/>
    <property type="evidence" value="ECO:0007669"/>
    <property type="project" value="TreeGrafter"/>
</dbReference>